<reference evidence="1 2" key="1">
    <citation type="submission" date="2024-11" db="EMBL/GenBank/DDBJ databases">
        <title>Chromosome-level genome assembly of Eucalyptus globulus Labill. provides insights into its genome evolution.</title>
        <authorList>
            <person name="Li X."/>
        </authorList>
    </citation>
    <scope>NUCLEOTIDE SEQUENCE [LARGE SCALE GENOMIC DNA]</scope>
    <source>
        <strain evidence="1">CL2024</strain>
        <tissue evidence="1">Fresh tender leaves</tissue>
    </source>
</reference>
<dbReference type="PANTHER" id="PTHR46477:SF3">
    <property type="entry name" value="CYSTEINE_HISTIDINE-RICH C1 DOMAIN FAMILY PROTEIN"/>
    <property type="match status" value="1"/>
</dbReference>
<sequence length="334" mass="37064">MSALGAGAVEGGSWIHPEHRLKRTERPNPFYCFACKEIGFWCSHSCERCAVHVHKACMLSPIEKPHPLGLLLFVRSFTAADGIFCGACSKQLGGCGYKSIDGKSSFHPCCLHLEKIIKVNGEEIMLKMENVSLRCKWCKKVSIRADGAVIPSWFYVSMGRDGCFHVGCIQEMMRESWKVGRLDQPVRGKEEDNNTRFATYLSIKIKIPIDPSEIATEKLADGIAEAAATGDKSKIRKLIKDFWGGRGSGAGWENTKHLWQLLLAKVGEGIASLADTPIGRAARKVWSTVTEPSKLWDLVRPLLRWASSKLRELAKRMIGMPTPQGYLPYSAQAV</sequence>
<dbReference type="EMBL" id="JBJKBG010000003">
    <property type="protein sequence ID" value="KAL3747696.1"/>
    <property type="molecule type" value="Genomic_DNA"/>
</dbReference>
<dbReference type="InterPro" id="IPR046349">
    <property type="entry name" value="C1-like_sf"/>
</dbReference>
<comment type="caution">
    <text evidence="1">The sequence shown here is derived from an EMBL/GenBank/DDBJ whole genome shotgun (WGS) entry which is preliminary data.</text>
</comment>
<dbReference type="Proteomes" id="UP001634007">
    <property type="component" value="Unassembled WGS sequence"/>
</dbReference>
<protein>
    <recommendedName>
        <fullName evidence="3">Phorbol-ester/DAG-type domain-containing protein</fullName>
    </recommendedName>
</protein>
<accession>A0ABD3LCS5</accession>
<organism evidence="1 2">
    <name type="scientific">Eucalyptus globulus</name>
    <name type="common">Tasmanian blue gum</name>
    <dbReference type="NCBI Taxonomy" id="34317"/>
    <lineage>
        <taxon>Eukaryota</taxon>
        <taxon>Viridiplantae</taxon>
        <taxon>Streptophyta</taxon>
        <taxon>Embryophyta</taxon>
        <taxon>Tracheophyta</taxon>
        <taxon>Spermatophyta</taxon>
        <taxon>Magnoliopsida</taxon>
        <taxon>eudicotyledons</taxon>
        <taxon>Gunneridae</taxon>
        <taxon>Pentapetalae</taxon>
        <taxon>rosids</taxon>
        <taxon>malvids</taxon>
        <taxon>Myrtales</taxon>
        <taxon>Myrtaceae</taxon>
        <taxon>Myrtoideae</taxon>
        <taxon>Eucalypteae</taxon>
        <taxon>Eucalyptus</taxon>
    </lineage>
</organism>
<gene>
    <name evidence="1" type="ORF">ACJRO7_016492</name>
</gene>
<dbReference type="AlphaFoldDB" id="A0ABD3LCS5"/>
<dbReference type="SUPFAM" id="SSF57889">
    <property type="entry name" value="Cysteine-rich domain"/>
    <property type="match status" value="1"/>
</dbReference>
<name>A0ABD3LCS5_EUCGL</name>
<dbReference type="PANTHER" id="PTHR46477">
    <property type="entry name" value="CYSTEINE/HISTIDINE-RICH C1 DOMAIN FAMILY PROTEIN"/>
    <property type="match status" value="1"/>
</dbReference>
<proteinExistence type="predicted"/>
<keyword evidence="2" id="KW-1185">Reference proteome</keyword>
<evidence type="ECO:0000313" key="2">
    <source>
        <dbReference type="Proteomes" id="UP001634007"/>
    </source>
</evidence>
<evidence type="ECO:0008006" key="3">
    <source>
        <dbReference type="Google" id="ProtNLM"/>
    </source>
</evidence>
<evidence type="ECO:0000313" key="1">
    <source>
        <dbReference type="EMBL" id="KAL3747696.1"/>
    </source>
</evidence>